<dbReference type="GO" id="GO:0061630">
    <property type="term" value="F:ubiquitin protein ligase activity"/>
    <property type="evidence" value="ECO:0007669"/>
    <property type="project" value="UniProtKB-UniRule"/>
</dbReference>
<dbReference type="PROSITE" id="PS51157">
    <property type="entry name" value="ZF_UBR"/>
    <property type="match status" value="1"/>
</dbReference>
<evidence type="ECO:0000259" key="12">
    <source>
        <dbReference type="PROSITE" id="PS51157"/>
    </source>
</evidence>
<comment type="caution">
    <text evidence="13">The sequence shown here is derived from an EMBL/GenBank/DDBJ whole genome shotgun (WGS) entry which is preliminary data.</text>
</comment>
<name>A0AAV7XIX2_9NEOP</name>
<dbReference type="CDD" id="cd19672">
    <property type="entry name" value="UBR-box_UBR1_like"/>
    <property type="match status" value="1"/>
</dbReference>
<evidence type="ECO:0000256" key="7">
    <source>
        <dbReference type="ARBA" id="ARBA00022833"/>
    </source>
</evidence>
<sequence>MDTQSEDMEEPAPSLHQYFQDANQFVKTWLQLMENGQPLTSALRELWKESVPKVFKLEKGDNDVPNWPYNEHEKVLLQLLERFICGGDDLKCMMDRLTSPPLCGRTLKMGEPAYSCKECGTDPTCVLCAYCFKNSVHQQHKYKMHTSLGNGRCDCGDVEAWSSGAFCEVHRESKRKHDTDNSVFPADVALRARTVFEIVLAYAFELLTYEHSINLPADLKKTEPLHMDFENTYCVVLYNDESHTFDQVFEAMQRVMNDVYRDLVNRVDREGRAVIKACSFQTCTDIKVEVERCTSRQHAQPLKVQVLHTDVVAHQIFALKLLDWMESIVQTSAGFRKEFASVFIDNGSTLSIAERVLMEDANMWIAARLAWHRLIMAGLLIEYDIKKSFAKLFTKRYGSITKEYIRDDHDRRVSILSLSVQLYTLPTVAHYLIAEEKALLILWNTIASEFRTKVKDNNKFAFERHTMSLLGRRTDPFYRILDTFYDVKYLLTIEPKEWTDDMRRGFLGGLSTMLDLMVHMQDMEPFKRQVGQHVEYEPEYEAGFTLHKNMAQIYPFVVDWCSTDRVVLIKAYRMVLAKLAECSPMDSQPLNLSTSQSLNHLVVELANHSATCFVYDPAVEPVSIYLPLSRLLAGLHLALERHGLTFDSPELQPAKQPKPTPHLLLEPVLRLQVMIAQVWAGMWRRNGFSILTQVAKYRSPSNRNEMQDRDICMIQICASLIEANEFLIILLHKFNLLKWADPNFMESRDSESVVNTTRILEEFLGLLVVIVSERYTPGVGKVTEDDQMKKEIIQLLCAGPLSHSELYRAFPFGHKHLQEARIESVIDEVADFKRPNNKVGVYELKERYYADCNVFFYHYDAEDRSHAEDILRKKNKEKNGMDCCPPPQLPELCPPFTMLLNLLQCDVMLHILKLILERSKHIGAQHSSELQLHVALHLIGYGLQEQEKDPDGFIKFTDRASQWNIEPLMEELLMCSSLETLKDMIKWVLTKFRSVKEGSTASTTFASSDLASPLPQVQDQNKDKEWRAKMAAEKRARVMAQMTAMQKNFMKENASLFQIEKGDDQEEQEEDMDTIEISEQPPVAIGPNQTPVQGQVEQYVCILCQEEQPLSCSGSALVLAAYVQKSVVMAKKTDEQIPFQELVLSTYLGPAPYASTCGHVMHSSCWMQYYDNVQAKESRRPYRLRQPASFDIENKEYLCPLCNCLSNAVLPLVPQIPLIASGTKADKAGDTTISFKSWLLDLKRSPHFQQDIEINKGALKLMDTLNTSVAKTATTAVPKQETATGGQSASEEVAPTVIAQAPARSMDVATAPTTSRKPPGPSVDSQTSDEDSDSTSPLSSEVKSTMRSQGTSTPPKSTSSGSKLPVVVMSDDLVNMIMRFAERIDEKCSASDQESLGELDFTPLRSWQCCAYTIHSLEVLLRDEGKPLLGNLSLRQNDCLKGLVRMMALLTTAWNKPGLTCTHAHMIFTLLVNSSPDQSCLLDWDSFGVMVPLVFLLAKYPIPSGGGYEIYSLRLALFMEIMKCLITICHESLQNDVKMESESGVQTSKMDTMEVDDLEAANGDSSLASDDLSVVQDLLDLLCNQLSLPASSLPHPRVVWERVKEYCQPFLRCCVLFFHFLTTVPARDVLTEHGGDTFENMCSYLGMTGGWRDILFDDTMQALAKHWTNHPRIHELLRRPESKVFTSPTKINRLVPLPGDYSELLCSVLEFYCHDRVESRCPTMCLVCGEMLCSQNSCCVHRLDAVQVGSCTYHAVKCGAGCGLFLQVRRCQVLVLALPNRGTFMTPPYVDDYGETDQGLRRGNRLQLSPELYKELEHIWLSHGIREHVSRSMDKGAPLIAGQWHEL</sequence>
<comment type="function">
    <text evidence="10">Ubiquitin ligase protein which is a component of the N-end rule pathway. Recognizes and binds to proteins bearing specific N-terminal residues that are destabilizing according to the N-end rule, leading to their ubiquitination and subsequent degradation.</text>
</comment>
<evidence type="ECO:0000256" key="9">
    <source>
        <dbReference type="PROSITE-ProRule" id="PRU00508"/>
    </source>
</evidence>
<dbReference type="InterPro" id="IPR039164">
    <property type="entry name" value="UBR1-like"/>
</dbReference>
<dbReference type="PANTHER" id="PTHR21497">
    <property type="entry name" value="UBIQUITIN LIGASE E3 ALPHA-RELATED"/>
    <property type="match status" value="1"/>
</dbReference>
<dbReference type="Pfam" id="PF02207">
    <property type="entry name" value="zf-UBR"/>
    <property type="match status" value="1"/>
</dbReference>
<keyword evidence="7 10" id="KW-0862">Zinc</keyword>
<dbReference type="InterPro" id="IPR044046">
    <property type="entry name" value="E3_ligase_UBR-like_C"/>
</dbReference>
<dbReference type="Gene3D" id="2.10.110.30">
    <property type="match status" value="1"/>
</dbReference>
<evidence type="ECO:0000256" key="4">
    <source>
        <dbReference type="ARBA" id="ARBA00022723"/>
    </source>
</evidence>
<dbReference type="Proteomes" id="UP001075354">
    <property type="component" value="Chromosome 7"/>
</dbReference>
<dbReference type="SUPFAM" id="SSF54736">
    <property type="entry name" value="ClpS-like"/>
    <property type="match status" value="1"/>
</dbReference>
<dbReference type="Gene3D" id="3.30.1390.10">
    <property type="match status" value="1"/>
</dbReference>
<dbReference type="Pfam" id="PF02617">
    <property type="entry name" value="ClpS"/>
    <property type="match status" value="1"/>
</dbReference>
<dbReference type="PANTHER" id="PTHR21497:SF24">
    <property type="entry name" value="E3 UBIQUITIN-PROTEIN LIGASE UBR1"/>
    <property type="match status" value="1"/>
</dbReference>
<dbReference type="GO" id="GO:0005737">
    <property type="term" value="C:cytoplasm"/>
    <property type="evidence" value="ECO:0007669"/>
    <property type="project" value="TreeGrafter"/>
</dbReference>
<dbReference type="InterPro" id="IPR003769">
    <property type="entry name" value="ClpS_core"/>
</dbReference>
<dbReference type="InterPro" id="IPR014719">
    <property type="entry name" value="Ribosomal_bL12_C/ClpS-like"/>
</dbReference>
<keyword evidence="14" id="KW-1185">Reference proteome</keyword>
<dbReference type="EC" id="2.3.2.27" evidence="10"/>
<dbReference type="InterPro" id="IPR036390">
    <property type="entry name" value="WH_DNA-bd_sf"/>
</dbReference>
<evidence type="ECO:0000256" key="3">
    <source>
        <dbReference type="ARBA" id="ARBA00022679"/>
    </source>
</evidence>
<comment type="similarity">
    <text evidence="8 10">Belongs to the E3 ubiquitin-protein ligase UBR1-like family.</text>
</comment>
<reference evidence="13" key="1">
    <citation type="submission" date="2022-12" db="EMBL/GenBank/DDBJ databases">
        <title>Chromosome-level genome assembly of the bean flower thrips Megalurothrips usitatus.</title>
        <authorList>
            <person name="Ma L."/>
            <person name="Liu Q."/>
            <person name="Li H."/>
            <person name="Cai W."/>
        </authorList>
    </citation>
    <scope>NUCLEOTIDE SEQUENCE</scope>
    <source>
        <strain evidence="13">Cailab_2022a</strain>
    </source>
</reference>
<comment type="pathway">
    <text evidence="2 10">Protein modification; protein ubiquitination.</text>
</comment>
<keyword evidence="4 10" id="KW-0479">Metal-binding</keyword>
<dbReference type="Pfam" id="PF18995">
    <property type="entry name" value="PRT6_C"/>
    <property type="match status" value="1"/>
</dbReference>
<feature type="zinc finger region" description="UBR-type" evidence="9">
    <location>
        <begin position="101"/>
        <end position="172"/>
    </location>
</feature>
<evidence type="ECO:0000313" key="13">
    <source>
        <dbReference type="EMBL" id="KAJ1526045.1"/>
    </source>
</evidence>
<evidence type="ECO:0000256" key="2">
    <source>
        <dbReference type="ARBA" id="ARBA00004906"/>
    </source>
</evidence>
<organism evidence="13 14">
    <name type="scientific">Megalurothrips usitatus</name>
    <name type="common">bean blossom thrips</name>
    <dbReference type="NCBI Taxonomy" id="439358"/>
    <lineage>
        <taxon>Eukaryota</taxon>
        <taxon>Metazoa</taxon>
        <taxon>Ecdysozoa</taxon>
        <taxon>Arthropoda</taxon>
        <taxon>Hexapoda</taxon>
        <taxon>Insecta</taxon>
        <taxon>Pterygota</taxon>
        <taxon>Neoptera</taxon>
        <taxon>Paraneoptera</taxon>
        <taxon>Thysanoptera</taxon>
        <taxon>Terebrantia</taxon>
        <taxon>Thripoidea</taxon>
        <taxon>Thripidae</taxon>
        <taxon>Megalurothrips</taxon>
    </lineage>
</organism>
<dbReference type="Pfam" id="PF22960">
    <property type="entry name" value="WHD_UBR1"/>
    <property type="match status" value="1"/>
</dbReference>
<feature type="domain" description="UBR-type" evidence="12">
    <location>
        <begin position="101"/>
        <end position="172"/>
    </location>
</feature>
<keyword evidence="6 10" id="KW-0833">Ubl conjugation pathway</keyword>
<evidence type="ECO:0000256" key="10">
    <source>
        <dbReference type="RuleBase" id="RU366018"/>
    </source>
</evidence>
<evidence type="ECO:0000256" key="6">
    <source>
        <dbReference type="ARBA" id="ARBA00022786"/>
    </source>
</evidence>
<dbReference type="InterPro" id="IPR003126">
    <property type="entry name" value="Znf_UBR"/>
</dbReference>
<dbReference type="SUPFAM" id="SSF46785">
    <property type="entry name" value="Winged helix' DNA-binding domain"/>
    <property type="match status" value="1"/>
</dbReference>
<dbReference type="FunFam" id="2.10.110.30:FF:000001">
    <property type="entry name" value="E3 ubiquitin-protein ligase UBR2 isoform 1"/>
    <property type="match status" value="1"/>
</dbReference>
<keyword evidence="3 10" id="KW-0808">Transferase</keyword>
<dbReference type="InterPro" id="IPR042065">
    <property type="entry name" value="E3_ELL-like"/>
</dbReference>
<feature type="region of interest" description="Disordered" evidence="11">
    <location>
        <begin position="1298"/>
        <end position="1364"/>
    </location>
</feature>
<evidence type="ECO:0000256" key="5">
    <source>
        <dbReference type="ARBA" id="ARBA00022771"/>
    </source>
</evidence>
<dbReference type="InterPro" id="IPR055194">
    <property type="entry name" value="UBR1-like_WH"/>
</dbReference>
<dbReference type="GO" id="GO:0000151">
    <property type="term" value="C:ubiquitin ligase complex"/>
    <property type="evidence" value="ECO:0007669"/>
    <property type="project" value="TreeGrafter"/>
</dbReference>
<dbReference type="EMBL" id="JAPTSV010000007">
    <property type="protein sequence ID" value="KAJ1526045.1"/>
    <property type="molecule type" value="Genomic_DNA"/>
</dbReference>
<evidence type="ECO:0000256" key="1">
    <source>
        <dbReference type="ARBA" id="ARBA00000900"/>
    </source>
</evidence>
<keyword evidence="5 10" id="KW-0863">Zinc-finger</keyword>
<dbReference type="SMART" id="SM00396">
    <property type="entry name" value="ZnF_UBR1"/>
    <property type="match status" value="1"/>
</dbReference>
<dbReference type="GO" id="GO:0016567">
    <property type="term" value="P:protein ubiquitination"/>
    <property type="evidence" value="ECO:0007669"/>
    <property type="project" value="UniProtKB-UniRule"/>
</dbReference>
<evidence type="ECO:0000256" key="8">
    <source>
        <dbReference type="ARBA" id="ARBA00046341"/>
    </source>
</evidence>
<protein>
    <recommendedName>
        <fullName evidence="10">E3 ubiquitin-protein ligase</fullName>
        <ecNumber evidence="10">2.3.2.27</ecNumber>
    </recommendedName>
</protein>
<dbReference type="GO" id="GO:0008270">
    <property type="term" value="F:zinc ion binding"/>
    <property type="evidence" value="ECO:0007669"/>
    <property type="project" value="UniProtKB-UniRule"/>
</dbReference>
<gene>
    <name evidence="13" type="ORF">ONE63_009213</name>
</gene>
<accession>A0AAV7XIX2</accession>
<feature type="compositionally biased region" description="Low complexity" evidence="11">
    <location>
        <begin position="1350"/>
        <end position="1363"/>
    </location>
</feature>
<dbReference type="Gene3D" id="1.10.10.2670">
    <property type="entry name" value="E3 ubiquitin-protein ligase"/>
    <property type="match status" value="1"/>
</dbReference>
<evidence type="ECO:0000256" key="11">
    <source>
        <dbReference type="SAM" id="MobiDB-lite"/>
    </source>
</evidence>
<proteinExistence type="inferred from homology"/>
<comment type="catalytic activity">
    <reaction evidence="1 10">
        <text>S-ubiquitinyl-[E2 ubiquitin-conjugating enzyme]-L-cysteine + [acceptor protein]-L-lysine = [E2 ubiquitin-conjugating enzyme]-L-cysteine + N(6)-ubiquitinyl-[acceptor protein]-L-lysine.</text>
        <dbReference type="EC" id="2.3.2.27"/>
    </reaction>
</comment>
<dbReference type="GO" id="GO:0071596">
    <property type="term" value="P:ubiquitin-dependent protein catabolic process via the N-end rule pathway"/>
    <property type="evidence" value="ECO:0007669"/>
    <property type="project" value="UniProtKB-UniRule"/>
</dbReference>
<evidence type="ECO:0000313" key="14">
    <source>
        <dbReference type="Proteomes" id="UP001075354"/>
    </source>
</evidence>